<reference evidence="3" key="1">
    <citation type="submission" date="2016-07" db="EMBL/GenBank/DDBJ databases">
        <authorList>
            <person name="Florea S."/>
            <person name="Webb J.S."/>
            <person name="Jaromczyk J."/>
            <person name="Schardl C.L."/>
        </authorList>
    </citation>
    <scope>NUCLEOTIDE SEQUENCE [LARGE SCALE GENOMIC DNA]</scope>
    <source>
        <strain evidence="3">1YdBTEX2</strain>
    </source>
</reference>
<gene>
    <name evidence="2" type="ORF">PVE_R1G4257</name>
</gene>
<feature type="region of interest" description="Disordered" evidence="1">
    <location>
        <begin position="1"/>
        <end position="52"/>
    </location>
</feature>
<evidence type="ECO:0000313" key="3">
    <source>
        <dbReference type="Proteomes" id="UP000245431"/>
    </source>
</evidence>
<dbReference type="Proteomes" id="UP000245431">
    <property type="component" value="Chromosome PVE_r1"/>
</dbReference>
<accession>A0A1D3K1D4</accession>
<dbReference type="EMBL" id="LT599583">
    <property type="protein sequence ID" value="SBW82139.1"/>
    <property type="molecule type" value="Genomic_DNA"/>
</dbReference>
<organism evidence="2 3">
    <name type="scientific">Pseudomonas veronii 1YdBTEX2</name>
    <dbReference type="NCBI Taxonomy" id="1295141"/>
    <lineage>
        <taxon>Bacteria</taxon>
        <taxon>Pseudomonadati</taxon>
        <taxon>Pseudomonadota</taxon>
        <taxon>Gammaproteobacteria</taxon>
        <taxon>Pseudomonadales</taxon>
        <taxon>Pseudomonadaceae</taxon>
        <taxon>Pseudomonas</taxon>
    </lineage>
</organism>
<evidence type="ECO:0000313" key="2">
    <source>
        <dbReference type="EMBL" id="SBW82139.1"/>
    </source>
</evidence>
<evidence type="ECO:0000256" key="1">
    <source>
        <dbReference type="SAM" id="MobiDB-lite"/>
    </source>
</evidence>
<dbReference type="AlphaFoldDB" id="A0A1D3K1D4"/>
<sequence length="70" mass="7791">MCPVRTGFSKVTRRKGGTHSSRDRSNGYVLNSTQKNGRPRGRHRGQAPSHIWSEVSPISSEVSPLDIYPL</sequence>
<proteinExistence type="predicted"/>
<name>A0A1D3K1D4_PSEVE</name>
<protein>
    <submittedName>
        <fullName evidence="2">Uncharacterized protein</fullName>
    </submittedName>
</protein>